<dbReference type="Pfam" id="PF02082">
    <property type="entry name" value="Rrf2"/>
    <property type="match status" value="1"/>
</dbReference>
<organism evidence="2 3">
    <name type="scientific">Occallatibacter riparius</name>
    <dbReference type="NCBI Taxonomy" id="1002689"/>
    <lineage>
        <taxon>Bacteria</taxon>
        <taxon>Pseudomonadati</taxon>
        <taxon>Acidobacteriota</taxon>
        <taxon>Terriglobia</taxon>
        <taxon>Terriglobales</taxon>
        <taxon>Acidobacteriaceae</taxon>
        <taxon>Occallatibacter</taxon>
    </lineage>
</organism>
<evidence type="ECO:0000256" key="1">
    <source>
        <dbReference type="SAM" id="MobiDB-lite"/>
    </source>
</evidence>
<dbReference type="Proteomes" id="UP001059380">
    <property type="component" value="Chromosome"/>
</dbReference>
<feature type="region of interest" description="Disordered" evidence="1">
    <location>
        <begin position="157"/>
        <end position="177"/>
    </location>
</feature>
<dbReference type="AlphaFoldDB" id="A0A9J7BQW9"/>
<dbReference type="SUPFAM" id="SSF46785">
    <property type="entry name" value="Winged helix' DNA-binding domain"/>
    <property type="match status" value="1"/>
</dbReference>
<dbReference type="GO" id="GO:0003700">
    <property type="term" value="F:DNA-binding transcription factor activity"/>
    <property type="evidence" value="ECO:0007669"/>
    <property type="project" value="TreeGrafter"/>
</dbReference>
<dbReference type="EMBL" id="CP093313">
    <property type="protein sequence ID" value="UWZ85080.1"/>
    <property type="molecule type" value="Genomic_DNA"/>
</dbReference>
<dbReference type="KEGG" id="orp:MOP44_03845"/>
<gene>
    <name evidence="2" type="ORF">MOP44_03845</name>
</gene>
<dbReference type="PANTHER" id="PTHR33221:SF2">
    <property type="entry name" value="TRANSCRIPTIONAL REGULATOR"/>
    <property type="match status" value="1"/>
</dbReference>
<name>A0A9J7BQW9_9BACT</name>
<keyword evidence="3" id="KW-1185">Reference proteome</keyword>
<dbReference type="RefSeq" id="WP_260794594.1">
    <property type="nucleotide sequence ID" value="NZ_CP093313.1"/>
</dbReference>
<dbReference type="GO" id="GO:0005829">
    <property type="term" value="C:cytosol"/>
    <property type="evidence" value="ECO:0007669"/>
    <property type="project" value="TreeGrafter"/>
</dbReference>
<dbReference type="InterPro" id="IPR036388">
    <property type="entry name" value="WH-like_DNA-bd_sf"/>
</dbReference>
<reference evidence="2" key="1">
    <citation type="submission" date="2021-04" db="EMBL/GenBank/DDBJ databases">
        <title>Phylogenetic analysis of Acidobacteriaceae.</title>
        <authorList>
            <person name="Qiu L."/>
            <person name="Zhang Q."/>
        </authorList>
    </citation>
    <scope>NUCLEOTIDE SEQUENCE</scope>
    <source>
        <strain evidence="2">DSM 25168</strain>
    </source>
</reference>
<dbReference type="NCBIfam" id="TIGR00738">
    <property type="entry name" value="rrf2_super"/>
    <property type="match status" value="1"/>
</dbReference>
<dbReference type="PROSITE" id="PS51197">
    <property type="entry name" value="HTH_RRF2_2"/>
    <property type="match status" value="1"/>
</dbReference>
<dbReference type="PANTHER" id="PTHR33221">
    <property type="entry name" value="WINGED HELIX-TURN-HELIX TRANSCRIPTIONAL REGULATOR, RRF2 FAMILY"/>
    <property type="match status" value="1"/>
</dbReference>
<sequence>MQLTRAADYAVRVMIHLIGQGGERRVSLPAVAAATGAPESFLSKVLQALTRAGLLISQRGQAGGFEVSAHGKKASMRDVIEAVDGPIHLNVCLTSGKACARQSWCPAHPVWVRAQEAMLRVLEDARIEDLAFGMGPGGATAATTPIVESISSASTHGSESCHCREAESTEPVAVPVP</sequence>
<dbReference type="InterPro" id="IPR036390">
    <property type="entry name" value="WH_DNA-bd_sf"/>
</dbReference>
<dbReference type="Gene3D" id="1.10.10.10">
    <property type="entry name" value="Winged helix-like DNA-binding domain superfamily/Winged helix DNA-binding domain"/>
    <property type="match status" value="1"/>
</dbReference>
<accession>A0A9J7BQW9</accession>
<protein>
    <submittedName>
        <fullName evidence="2">Rrf2 family transcriptional regulator</fullName>
    </submittedName>
</protein>
<evidence type="ECO:0000313" key="3">
    <source>
        <dbReference type="Proteomes" id="UP001059380"/>
    </source>
</evidence>
<evidence type="ECO:0000313" key="2">
    <source>
        <dbReference type="EMBL" id="UWZ85080.1"/>
    </source>
</evidence>
<dbReference type="InterPro" id="IPR000944">
    <property type="entry name" value="Tscrpt_reg_Rrf2"/>
</dbReference>
<proteinExistence type="predicted"/>